<gene>
    <name evidence="1" type="ORF">SARC_14996</name>
</gene>
<dbReference type="Proteomes" id="UP000054560">
    <property type="component" value="Unassembled WGS sequence"/>
</dbReference>
<keyword evidence="2" id="KW-1185">Reference proteome</keyword>
<dbReference type="EMBL" id="KQ247035">
    <property type="protein sequence ID" value="KNC72447.1"/>
    <property type="molecule type" value="Genomic_DNA"/>
</dbReference>
<reference evidence="1 2" key="1">
    <citation type="submission" date="2011-02" db="EMBL/GenBank/DDBJ databases">
        <title>The Genome Sequence of Sphaeroforma arctica JP610.</title>
        <authorList>
            <consortium name="The Broad Institute Genome Sequencing Platform"/>
            <person name="Russ C."/>
            <person name="Cuomo C."/>
            <person name="Young S.K."/>
            <person name="Zeng Q."/>
            <person name="Gargeya S."/>
            <person name="Alvarado L."/>
            <person name="Berlin A."/>
            <person name="Chapman S.B."/>
            <person name="Chen Z."/>
            <person name="Freedman E."/>
            <person name="Gellesch M."/>
            <person name="Goldberg J."/>
            <person name="Griggs A."/>
            <person name="Gujja S."/>
            <person name="Heilman E."/>
            <person name="Heiman D."/>
            <person name="Howarth C."/>
            <person name="Mehta T."/>
            <person name="Neiman D."/>
            <person name="Pearson M."/>
            <person name="Roberts A."/>
            <person name="Saif S."/>
            <person name="Shea T."/>
            <person name="Shenoy N."/>
            <person name="Sisk P."/>
            <person name="Stolte C."/>
            <person name="Sykes S."/>
            <person name="White J."/>
            <person name="Yandava C."/>
            <person name="Burger G."/>
            <person name="Gray M.W."/>
            <person name="Holland P.W.H."/>
            <person name="King N."/>
            <person name="Lang F.B.F."/>
            <person name="Roger A.J."/>
            <person name="Ruiz-Trillo I."/>
            <person name="Haas B."/>
            <person name="Nusbaum C."/>
            <person name="Birren B."/>
        </authorList>
    </citation>
    <scope>NUCLEOTIDE SEQUENCE [LARGE SCALE GENOMIC DNA]</scope>
    <source>
        <strain evidence="1 2">JP610</strain>
    </source>
</reference>
<feature type="non-terminal residue" evidence="1">
    <location>
        <position position="69"/>
    </location>
</feature>
<evidence type="ECO:0000313" key="2">
    <source>
        <dbReference type="Proteomes" id="UP000054560"/>
    </source>
</evidence>
<evidence type="ECO:0008006" key="3">
    <source>
        <dbReference type="Google" id="ProtNLM"/>
    </source>
</evidence>
<dbReference type="AlphaFoldDB" id="A0A0L0F6T6"/>
<accession>A0A0L0F6T6</accession>
<organism evidence="1 2">
    <name type="scientific">Sphaeroforma arctica JP610</name>
    <dbReference type="NCBI Taxonomy" id="667725"/>
    <lineage>
        <taxon>Eukaryota</taxon>
        <taxon>Ichthyosporea</taxon>
        <taxon>Ichthyophonida</taxon>
        <taxon>Sphaeroforma</taxon>
    </lineage>
</organism>
<dbReference type="SUPFAM" id="SSF49562">
    <property type="entry name" value="C2 domain (Calcium/lipid-binding domain, CaLB)"/>
    <property type="match status" value="1"/>
</dbReference>
<dbReference type="STRING" id="667725.A0A0L0F6T6"/>
<dbReference type="RefSeq" id="XP_014146349.1">
    <property type="nucleotide sequence ID" value="XM_014290874.1"/>
</dbReference>
<protein>
    <recommendedName>
        <fullName evidence="3">C2 domain-containing protein</fullName>
    </recommendedName>
</protein>
<proteinExistence type="predicted"/>
<evidence type="ECO:0000313" key="1">
    <source>
        <dbReference type="EMBL" id="KNC72447.1"/>
    </source>
</evidence>
<name>A0A0L0F6T6_9EUKA</name>
<dbReference type="InterPro" id="IPR035892">
    <property type="entry name" value="C2_domain_sf"/>
</dbReference>
<dbReference type="OrthoDB" id="5855668at2759"/>
<sequence length="69" mass="7724">MAQGAAQQGMFSHGAAPKVDLFFKCTSLLDMDTFSKSDPQVWVYMSKDGQQKNEKLVGKTEIIWDNLNP</sequence>
<dbReference type="GeneID" id="25915500"/>
<dbReference type="Gene3D" id="2.60.40.150">
    <property type="entry name" value="C2 domain"/>
    <property type="match status" value="1"/>
</dbReference>